<sequence>MTDIGDETSRTTRRVIIPTARVTDANNAGSCGLSFHQRAREKAAQQAQEKAALGAQEKEAARLAKAAADAEKVFVPTQAPKRKQSTTEGVEVDDEDDSTAYRRRSPKAPRVLDTCDEPSSPPSASSPLSSSQSLSSLSSSPQSTSSSNSSQGR</sequence>
<gene>
    <name evidence="2" type="ORF">HGRIS_001118</name>
</gene>
<dbReference type="Proteomes" id="UP001556367">
    <property type="component" value="Unassembled WGS sequence"/>
</dbReference>
<keyword evidence="3" id="KW-1185">Reference proteome</keyword>
<reference evidence="3" key="1">
    <citation type="submission" date="2024-06" db="EMBL/GenBank/DDBJ databases">
        <title>Multi-omics analyses provide insights into the biosynthesis of the anticancer antibiotic pleurotin in Hohenbuehelia grisea.</title>
        <authorList>
            <person name="Weaver J.A."/>
            <person name="Alberti F."/>
        </authorList>
    </citation>
    <scope>NUCLEOTIDE SEQUENCE [LARGE SCALE GENOMIC DNA]</scope>
    <source>
        <strain evidence="3">T-177</strain>
    </source>
</reference>
<protein>
    <submittedName>
        <fullName evidence="2">Uncharacterized protein</fullName>
    </submittedName>
</protein>
<feature type="compositionally biased region" description="Low complexity" evidence="1">
    <location>
        <begin position="122"/>
        <end position="153"/>
    </location>
</feature>
<comment type="caution">
    <text evidence="2">The sequence shown here is derived from an EMBL/GenBank/DDBJ whole genome shotgun (WGS) entry which is preliminary data.</text>
</comment>
<evidence type="ECO:0000256" key="1">
    <source>
        <dbReference type="SAM" id="MobiDB-lite"/>
    </source>
</evidence>
<accession>A0ABR3JNW9</accession>
<organism evidence="2 3">
    <name type="scientific">Hohenbuehelia grisea</name>
    <dbReference type="NCBI Taxonomy" id="104357"/>
    <lineage>
        <taxon>Eukaryota</taxon>
        <taxon>Fungi</taxon>
        <taxon>Dikarya</taxon>
        <taxon>Basidiomycota</taxon>
        <taxon>Agaricomycotina</taxon>
        <taxon>Agaricomycetes</taxon>
        <taxon>Agaricomycetidae</taxon>
        <taxon>Agaricales</taxon>
        <taxon>Pleurotineae</taxon>
        <taxon>Pleurotaceae</taxon>
        <taxon>Hohenbuehelia</taxon>
    </lineage>
</organism>
<feature type="region of interest" description="Disordered" evidence="1">
    <location>
        <begin position="74"/>
        <end position="153"/>
    </location>
</feature>
<evidence type="ECO:0000313" key="2">
    <source>
        <dbReference type="EMBL" id="KAL0957309.1"/>
    </source>
</evidence>
<dbReference type="EMBL" id="JASNQZ010000005">
    <property type="protein sequence ID" value="KAL0957309.1"/>
    <property type="molecule type" value="Genomic_DNA"/>
</dbReference>
<name>A0ABR3JNW9_9AGAR</name>
<evidence type="ECO:0000313" key="3">
    <source>
        <dbReference type="Proteomes" id="UP001556367"/>
    </source>
</evidence>
<proteinExistence type="predicted"/>